<name>A6JDJ9_RAT</name>
<dbReference type="Proteomes" id="UP000234681">
    <property type="component" value="Chromosome 6"/>
</dbReference>
<dbReference type="AlphaFoldDB" id="A6JDJ9"/>
<dbReference type="EMBL" id="CH473982">
    <property type="protein sequence ID" value="EDL81393.1"/>
    <property type="molecule type" value="Genomic_DNA"/>
</dbReference>
<protein>
    <submittedName>
        <fullName evidence="2">RCG20750</fullName>
    </submittedName>
</protein>
<evidence type="ECO:0000313" key="2">
    <source>
        <dbReference type="EMBL" id="EDL81393.1"/>
    </source>
</evidence>
<evidence type="ECO:0000256" key="1">
    <source>
        <dbReference type="SAM" id="MobiDB-lite"/>
    </source>
</evidence>
<proteinExistence type="predicted"/>
<reference evidence="3" key="1">
    <citation type="submission" date="2005-09" db="EMBL/GenBank/DDBJ databases">
        <authorList>
            <person name="Mural R.J."/>
            <person name="Li P.W."/>
            <person name="Adams M.D."/>
            <person name="Amanatides P.G."/>
            <person name="Baden-Tillson H."/>
            <person name="Barnstead M."/>
            <person name="Chin S.H."/>
            <person name="Dew I."/>
            <person name="Evans C.A."/>
            <person name="Ferriera S."/>
            <person name="Flanigan M."/>
            <person name="Fosler C."/>
            <person name="Glodek A."/>
            <person name="Gu Z."/>
            <person name="Holt R.A."/>
            <person name="Jennings D."/>
            <person name="Kraft C.L."/>
            <person name="Lu F."/>
            <person name="Nguyen T."/>
            <person name="Nusskern D.R."/>
            <person name="Pfannkoch C.M."/>
            <person name="Sitter C."/>
            <person name="Sutton G.G."/>
            <person name="Venter J.C."/>
            <person name="Wang Z."/>
            <person name="Woodage T."/>
            <person name="Zheng X.H."/>
            <person name="Zhong F."/>
        </authorList>
    </citation>
    <scope>NUCLEOTIDE SEQUENCE [LARGE SCALE GENOMIC DNA]</scope>
    <source>
        <strain>BN</strain>
        <strain evidence="3">Sprague-Dawley</strain>
    </source>
</reference>
<evidence type="ECO:0000313" key="3">
    <source>
        <dbReference type="Proteomes" id="UP000234681"/>
    </source>
</evidence>
<organism evidence="2 3">
    <name type="scientific">Rattus norvegicus</name>
    <name type="common">Rat</name>
    <dbReference type="NCBI Taxonomy" id="10116"/>
    <lineage>
        <taxon>Eukaryota</taxon>
        <taxon>Metazoa</taxon>
        <taxon>Chordata</taxon>
        <taxon>Craniata</taxon>
        <taxon>Vertebrata</taxon>
        <taxon>Euteleostomi</taxon>
        <taxon>Mammalia</taxon>
        <taxon>Eutheria</taxon>
        <taxon>Euarchontoglires</taxon>
        <taxon>Glires</taxon>
        <taxon>Rodentia</taxon>
        <taxon>Myomorpha</taxon>
        <taxon>Muroidea</taxon>
        <taxon>Muridae</taxon>
        <taxon>Murinae</taxon>
        <taxon>Rattus</taxon>
    </lineage>
</organism>
<sequence>MRVSTGPAPQGDAHLKPLCYPIRKPLPWLPCTSLSDEPVLTVSRSAAPTTHGCSDPRRPAQTFQG</sequence>
<gene>
    <name evidence="2" type="ORF">rCG_20750</name>
</gene>
<accession>A6JDJ9</accession>
<feature type="region of interest" description="Disordered" evidence="1">
    <location>
        <begin position="44"/>
        <end position="65"/>
    </location>
</feature>